<accession>A0ABU8MRP5</accession>
<name>A0ABU8MRP5_9PSEU</name>
<organism evidence="4 5">
    <name type="scientific">Actinomycetospora aurantiaca</name>
    <dbReference type="NCBI Taxonomy" id="3129233"/>
    <lineage>
        <taxon>Bacteria</taxon>
        <taxon>Bacillati</taxon>
        <taxon>Actinomycetota</taxon>
        <taxon>Actinomycetes</taxon>
        <taxon>Pseudonocardiales</taxon>
        <taxon>Pseudonocardiaceae</taxon>
        <taxon>Actinomycetospora</taxon>
    </lineage>
</organism>
<keyword evidence="5" id="KW-1185">Reference proteome</keyword>
<dbReference type="InterPro" id="IPR050493">
    <property type="entry name" value="FAD-dep_Monooxygenase_BioMet"/>
</dbReference>
<dbReference type="PRINTS" id="PR00420">
    <property type="entry name" value="RNGMNOXGNASE"/>
</dbReference>
<keyword evidence="1" id="KW-0560">Oxidoreductase</keyword>
<keyword evidence="2 4" id="KW-0503">Monooxygenase</keyword>
<evidence type="ECO:0000313" key="5">
    <source>
        <dbReference type="Proteomes" id="UP001385809"/>
    </source>
</evidence>
<evidence type="ECO:0000313" key="4">
    <source>
        <dbReference type="EMBL" id="MEJ2869108.1"/>
    </source>
</evidence>
<dbReference type="Gene3D" id="3.50.50.60">
    <property type="entry name" value="FAD/NAD(P)-binding domain"/>
    <property type="match status" value="1"/>
</dbReference>
<evidence type="ECO:0000259" key="3">
    <source>
        <dbReference type="Pfam" id="PF01494"/>
    </source>
</evidence>
<dbReference type="PANTHER" id="PTHR13789:SF309">
    <property type="entry name" value="PUTATIVE (AFU_ORTHOLOGUE AFUA_6G14510)-RELATED"/>
    <property type="match status" value="1"/>
</dbReference>
<dbReference type="EMBL" id="JBBEGN010000006">
    <property type="protein sequence ID" value="MEJ2869108.1"/>
    <property type="molecule type" value="Genomic_DNA"/>
</dbReference>
<dbReference type="InterPro" id="IPR002938">
    <property type="entry name" value="FAD-bd"/>
</dbReference>
<proteinExistence type="predicted"/>
<dbReference type="GO" id="GO:0004497">
    <property type="term" value="F:monooxygenase activity"/>
    <property type="evidence" value="ECO:0007669"/>
    <property type="project" value="UniProtKB-KW"/>
</dbReference>
<feature type="domain" description="FAD-binding" evidence="3">
    <location>
        <begin position="2"/>
        <end position="328"/>
    </location>
</feature>
<dbReference type="Pfam" id="PF01494">
    <property type="entry name" value="FAD_binding_3"/>
    <property type="match status" value="1"/>
</dbReference>
<sequence>MTNALVVGGGVGGLAAATALATRGIDVELTERESEIHALGSGITLIGAALRALERLGLYEQCVAQGFVMNDFELFDPAGHPLTRFPLPKAVGTDHPGMVGMMRPQLHRILLDAAKARGVAIRTGAAVVGVGSGADSASVTFEDGRTARYDLVVGADGLRSTVREAVLGPVDVRDLGQGIFRVVLPRPEELTTECQLVGDPETTVGFTPTGPESMYMYVLFAVDESYRPADMPSAVRDRLAPFGGFGATARAAVDESTPIHYTRFENLLVPAPWHRGRVLVLGDAAHATTPHLAAGAAMCLEDAVALGEELAGAADLDEGLHRFAARRFDRCRYVVETSAQISWWETHPDTPGADHAGLMGEALHRLAEPF</sequence>
<dbReference type="NCBIfam" id="NF005313">
    <property type="entry name" value="PRK06847.1"/>
    <property type="match status" value="1"/>
</dbReference>
<gene>
    <name evidence="4" type="ORF">WCD74_15145</name>
</gene>
<evidence type="ECO:0000256" key="2">
    <source>
        <dbReference type="ARBA" id="ARBA00023033"/>
    </source>
</evidence>
<dbReference type="Proteomes" id="UP001385809">
    <property type="component" value="Unassembled WGS sequence"/>
</dbReference>
<protein>
    <submittedName>
        <fullName evidence="4">FAD-dependent monooxygenase</fullName>
    </submittedName>
</protein>
<reference evidence="4 5" key="1">
    <citation type="submission" date="2024-03" db="EMBL/GenBank/DDBJ databases">
        <title>Actinomycetospora sp. OC33-EN08, a novel actinomycete isolated from wild orchid (Aerides multiflora).</title>
        <authorList>
            <person name="Suriyachadkun C."/>
        </authorList>
    </citation>
    <scope>NUCLEOTIDE SEQUENCE [LARGE SCALE GENOMIC DNA]</scope>
    <source>
        <strain evidence="4 5">OC33-EN08</strain>
    </source>
</reference>
<evidence type="ECO:0000256" key="1">
    <source>
        <dbReference type="ARBA" id="ARBA00023002"/>
    </source>
</evidence>
<dbReference type="PANTHER" id="PTHR13789">
    <property type="entry name" value="MONOOXYGENASE"/>
    <property type="match status" value="1"/>
</dbReference>
<dbReference type="RefSeq" id="WP_337695686.1">
    <property type="nucleotide sequence ID" value="NZ_JBBEGN010000006.1"/>
</dbReference>
<dbReference type="InterPro" id="IPR036188">
    <property type="entry name" value="FAD/NAD-bd_sf"/>
</dbReference>
<dbReference type="SUPFAM" id="SSF51905">
    <property type="entry name" value="FAD/NAD(P)-binding domain"/>
    <property type="match status" value="1"/>
</dbReference>
<comment type="caution">
    <text evidence="4">The sequence shown here is derived from an EMBL/GenBank/DDBJ whole genome shotgun (WGS) entry which is preliminary data.</text>
</comment>